<feature type="compositionally biased region" description="Low complexity" evidence="1">
    <location>
        <begin position="675"/>
        <end position="686"/>
    </location>
</feature>
<feature type="compositionally biased region" description="Polar residues" evidence="1">
    <location>
        <begin position="538"/>
        <end position="547"/>
    </location>
</feature>
<feature type="compositionally biased region" description="Polar residues" evidence="1">
    <location>
        <begin position="1429"/>
        <end position="1447"/>
    </location>
</feature>
<feature type="compositionally biased region" description="Basic and acidic residues" evidence="1">
    <location>
        <begin position="754"/>
        <end position="769"/>
    </location>
</feature>
<evidence type="ECO:0000313" key="2">
    <source>
        <dbReference type="EMBL" id="KAK3764398.1"/>
    </source>
</evidence>
<feature type="compositionally biased region" description="Low complexity" evidence="1">
    <location>
        <begin position="623"/>
        <end position="634"/>
    </location>
</feature>
<keyword evidence="3" id="KW-1185">Reference proteome</keyword>
<feature type="compositionally biased region" description="Polar residues" evidence="1">
    <location>
        <begin position="864"/>
        <end position="876"/>
    </location>
</feature>
<feature type="compositionally biased region" description="Low complexity" evidence="1">
    <location>
        <begin position="1666"/>
        <end position="1683"/>
    </location>
</feature>
<sequence>MQDSLGYDAPLATGLPRTNSLHVEYNNYYNQWCISPNTMCSTPSGLYRSVYTHVFRFNTGQAGSSQEERRARLRTEGSVVSQHASFWEHKAPLTTQHAPASRPTGFSDRILAKINANRQKFCQTEASAATADAVASASDNSCGSGNTNDAAGTRKITARGRTDFGQLLQKFSRSDSSNSEERSDGEVGKTSTSGVTRHRSFVRRQGAEEKASSSGSEAADRLPRRTPERAQSLRVAEKSAIFSTSAAKTSELASKPGDSASSVPSVVPTAASTKGNVEVSSGLPRRARSTRETSSGNNSEDGGNSSSSSSSRSGFRSEFMAKRLAGQKNSSASVNTTSSPAMKSSSLEENAPASSSKDLSDSRDSINGSLTFISGRTGDPENKDVSSKDSKREERVQGGVLKLGGVTTTASTDSSVSLGILPAVGESCTDNGPSPVVSEEKKSPRSAFLTRLNQSPEKVPAQKDYEVGSLLQSLRSQRKSSRSSSVETAGVQGSAALLQLSARAKEQSPTNGSSQPGDEVPAPSEPNPSIAKHAAAPRTSQEKTNGVSGAAERSHSSKPAVSSVSGRKPLEADFKQSGKSMGVHQQVTTTSVALQQPVNTSSTERMTSAPEMKSRANTFAAGTTTSVSDSSRTTQVETSVRPLSNSPMKRSASLREVPRKDSFETKRKGILKRTSSLSKSESDNLSTFPVVDPQLAKILQQRKKLMGDMEEKVEEVDDEEEEENAANRRRRSRALSAAEEIEETIKYSQQLAAERGRDPEADEALKRRSVAERIYFMQNRIEEVERSTSSTFTSRPRSGTDTPRSRPRSGVITPTQQASLDENLTSSVVSPSSSSSQIQQQHLLQNHGSTSSTSTSATAKPTDKSGSASATISAVSLSGPPAGRPEQETSDSSACATTTSIQSSHQVSSQSGPHFLGSVSPPNKSNGSHTVLSGSQLMEKLTQLADATEVYQERRQKFTQEGGVASDLGGAPKKGGASRGNATSNRSGHRAGDPSRYQTQPITEEEIRAADSLETVSAFRALVRKKSAVGALEQLSLNKQHVGYTYTPVVTTTATPIAAVKQQTPLQQPATAAATGKKAEFPQHLAPTARGQRRAQRLRRRTLPVTAEELNSVPENTMLVTGPAGTKEGDVSPKPRDGASPSSRYDSGILSESSDTVGSSSNLNSSPACTAAGPEDDLPDHVTEDHEYMRYLLLDMDLGSNDPCRMSLSAKTSLFQGLEEKTKAERDKEKSASGARRYINRKKRERSQTMPITDDEMSSASQIGNGSQGGTAPSASGARGSTGRINVINLPKPEVVNRSRPSGMVEGDEAEQSDDELTKLSLSEKVKLFSQLREKEKEKDKAPGKSSAPVNRRKNRKQASRFNTQPVTSEEVEKAAAFSRISPLAMSLVKPPDPEILKTLSFKDQRQMMAQHAEICLSQASSRAQSRSGSVTSLNQSQPTSRRQSVTAEEDGTSAGHEGEERVKENKGILRVKSTSSTDVRTEVKSILKTEQAREKLGATSASTHSILKHSTDEGKHSDSGDSEPRGILKHRTSQDGFSSSPDVSRVDVKGILKHGKDDGEDSDGSPRSRSNSQPSAGILKGEGSSHAHTERKGILKGAASTEDNSLVTVDGSGGITSKQEPDTISSAPEPKSEGSSSAPTTALEELHLHLADRRARLEEQEAAMSTKLVSSSKPQSSAADSKTISGALEKSSHNQAPGEFFDSQTPSAEATNSIKEETAPAEITEDSSGLPSNSEDGEGESSAGELLDNDTPKRRLKRKSRFADRAARKESLRHRDVDELGSSNLLQLWMSVSVGGRDSGVDQDHHRQHCYCHLRGDSSLTVTVASVTDSTVTVTWEVTVVSP</sequence>
<dbReference type="Proteomes" id="UP001283361">
    <property type="component" value="Unassembled WGS sequence"/>
</dbReference>
<evidence type="ECO:0000256" key="1">
    <source>
        <dbReference type="SAM" id="MobiDB-lite"/>
    </source>
</evidence>
<feature type="compositionally biased region" description="Polar residues" evidence="1">
    <location>
        <begin position="920"/>
        <end position="931"/>
    </location>
</feature>
<evidence type="ECO:0008006" key="4">
    <source>
        <dbReference type="Google" id="ProtNLM"/>
    </source>
</evidence>
<feature type="region of interest" description="Disordered" evidence="1">
    <location>
        <begin position="707"/>
        <end position="736"/>
    </location>
</feature>
<feature type="compositionally biased region" description="Polar residues" evidence="1">
    <location>
        <begin position="635"/>
        <end position="648"/>
    </location>
</feature>
<feature type="compositionally biased region" description="Acidic residues" evidence="1">
    <location>
        <begin position="711"/>
        <end position="724"/>
    </location>
</feature>
<feature type="compositionally biased region" description="Basic and acidic residues" evidence="1">
    <location>
        <begin position="1645"/>
        <end position="1660"/>
    </location>
</feature>
<feature type="compositionally biased region" description="Low complexity" evidence="1">
    <location>
        <begin position="398"/>
        <end position="417"/>
    </location>
</feature>
<feature type="compositionally biased region" description="Basic and acidic residues" evidence="1">
    <location>
        <begin position="1510"/>
        <end position="1527"/>
    </location>
</feature>
<feature type="compositionally biased region" description="Polar residues" evidence="1">
    <location>
        <begin position="1258"/>
        <end position="1274"/>
    </location>
</feature>
<feature type="compositionally biased region" description="Basic and acidic residues" evidence="1">
    <location>
        <begin position="1220"/>
        <end position="1231"/>
    </location>
</feature>
<feature type="compositionally biased region" description="Polar residues" evidence="1">
    <location>
        <begin position="1703"/>
        <end position="1714"/>
    </location>
</feature>
<feature type="region of interest" description="Disordered" evidence="1">
    <location>
        <begin position="136"/>
        <end position="446"/>
    </location>
</feature>
<feature type="region of interest" description="Disordered" evidence="1">
    <location>
        <begin position="750"/>
        <end position="769"/>
    </location>
</feature>
<feature type="compositionally biased region" description="Acidic residues" evidence="1">
    <location>
        <begin position="1306"/>
        <end position="1315"/>
    </location>
</feature>
<feature type="compositionally biased region" description="Low complexity" evidence="1">
    <location>
        <begin position="1419"/>
        <end position="1428"/>
    </location>
</feature>
<feature type="compositionally biased region" description="Low complexity" evidence="1">
    <location>
        <begin position="826"/>
        <end position="841"/>
    </location>
</feature>
<feature type="compositionally biased region" description="Basic and acidic residues" evidence="1">
    <location>
        <begin position="1584"/>
        <end position="1594"/>
    </location>
</feature>
<feature type="region of interest" description="Disordered" evidence="1">
    <location>
        <begin position="953"/>
        <end position="997"/>
    </location>
</feature>
<feature type="region of interest" description="Disordered" evidence="1">
    <location>
        <begin position="1112"/>
        <end position="1181"/>
    </location>
</feature>
<feature type="compositionally biased region" description="Polar residues" evidence="1">
    <location>
        <begin position="812"/>
        <end position="825"/>
    </location>
</feature>
<feature type="compositionally biased region" description="Basic and acidic residues" evidence="1">
    <location>
        <begin position="1762"/>
        <end position="1773"/>
    </location>
</feature>
<organism evidence="2 3">
    <name type="scientific">Elysia crispata</name>
    <name type="common">lettuce slug</name>
    <dbReference type="NCBI Taxonomy" id="231223"/>
    <lineage>
        <taxon>Eukaryota</taxon>
        <taxon>Metazoa</taxon>
        <taxon>Spiralia</taxon>
        <taxon>Lophotrochozoa</taxon>
        <taxon>Mollusca</taxon>
        <taxon>Gastropoda</taxon>
        <taxon>Heterobranchia</taxon>
        <taxon>Euthyneura</taxon>
        <taxon>Panpulmonata</taxon>
        <taxon>Sacoglossa</taxon>
        <taxon>Placobranchoidea</taxon>
        <taxon>Plakobranchidae</taxon>
        <taxon>Elysia</taxon>
    </lineage>
</organism>
<feature type="compositionally biased region" description="Low complexity" evidence="1">
    <location>
        <begin position="890"/>
        <end position="911"/>
    </location>
</feature>
<name>A0AAE1DCI7_9GAST</name>
<feature type="compositionally biased region" description="Basic and acidic residues" evidence="1">
    <location>
        <begin position="1457"/>
        <end position="1468"/>
    </location>
</feature>
<feature type="compositionally biased region" description="Basic and acidic residues" evidence="1">
    <location>
        <begin position="1331"/>
        <end position="1343"/>
    </location>
</feature>
<dbReference type="EMBL" id="JAWDGP010004442">
    <property type="protein sequence ID" value="KAK3764398.1"/>
    <property type="molecule type" value="Genomic_DNA"/>
</dbReference>
<accession>A0AAE1DCI7</accession>
<feature type="compositionally biased region" description="Basic and acidic residues" evidence="1">
    <location>
        <begin position="218"/>
        <end position="228"/>
    </location>
</feature>
<feature type="region of interest" description="Disordered" evidence="1">
    <location>
        <begin position="1331"/>
        <end position="1371"/>
    </location>
</feature>
<feature type="compositionally biased region" description="Polar residues" evidence="1">
    <location>
        <begin position="507"/>
        <end position="516"/>
    </location>
</feature>
<feature type="compositionally biased region" description="Polar residues" evidence="1">
    <location>
        <begin position="327"/>
        <end position="348"/>
    </location>
</feature>
<feature type="region of interest" description="Disordered" evidence="1">
    <location>
        <begin position="1220"/>
        <end position="1316"/>
    </location>
</feature>
<comment type="caution">
    <text evidence="2">The sequence shown here is derived from an EMBL/GenBank/DDBJ whole genome shotgun (WGS) entry which is preliminary data.</text>
</comment>
<evidence type="ECO:0000313" key="3">
    <source>
        <dbReference type="Proteomes" id="UP001283361"/>
    </source>
</evidence>
<feature type="region of interest" description="Disordered" evidence="1">
    <location>
        <begin position="778"/>
        <end position="931"/>
    </location>
</feature>
<protein>
    <recommendedName>
        <fullName evidence="4">Supervillin</fullName>
    </recommendedName>
</protein>
<feature type="compositionally biased region" description="Basic and acidic residues" evidence="1">
    <location>
        <begin position="1545"/>
        <end position="1558"/>
    </location>
</feature>
<feature type="compositionally biased region" description="Low complexity" evidence="1">
    <location>
        <begin position="787"/>
        <end position="797"/>
    </location>
</feature>
<feature type="compositionally biased region" description="Low complexity" evidence="1">
    <location>
        <begin position="849"/>
        <end position="859"/>
    </location>
</feature>
<feature type="compositionally biased region" description="Basic and acidic residues" evidence="1">
    <location>
        <begin position="1480"/>
        <end position="1497"/>
    </location>
</feature>
<feature type="region of interest" description="Disordered" evidence="1">
    <location>
        <begin position="472"/>
        <end position="687"/>
    </location>
</feature>
<feature type="compositionally biased region" description="Polar residues" evidence="1">
    <location>
        <begin position="577"/>
        <end position="606"/>
    </location>
</feature>
<feature type="compositionally biased region" description="Low complexity" evidence="1">
    <location>
        <begin position="294"/>
        <end position="318"/>
    </location>
</feature>
<feature type="compositionally biased region" description="Basic and acidic residues" evidence="1">
    <location>
        <begin position="1127"/>
        <end position="1137"/>
    </location>
</feature>
<gene>
    <name evidence="2" type="ORF">RRG08_039994</name>
</gene>
<proteinExistence type="predicted"/>
<feature type="compositionally biased region" description="Low complexity" evidence="1">
    <location>
        <begin position="259"/>
        <end position="273"/>
    </location>
</feature>
<feature type="compositionally biased region" description="Basic residues" evidence="1">
    <location>
        <begin position="1091"/>
        <end position="1102"/>
    </location>
</feature>
<feature type="region of interest" description="Disordered" evidence="1">
    <location>
        <begin position="1088"/>
        <end position="1107"/>
    </location>
</feature>
<reference evidence="2" key="1">
    <citation type="journal article" date="2023" name="G3 (Bethesda)">
        <title>A reference genome for the long-term kleptoplast-retaining sea slug Elysia crispata morphotype clarki.</title>
        <authorList>
            <person name="Eastman K.E."/>
            <person name="Pendleton A.L."/>
            <person name="Shaikh M.A."/>
            <person name="Suttiyut T."/>
            <person name="Ogas R."/>
            <person name="Tomko P."/>
            <person name="Gavelis G."/>
            <person name="Widhalm J.R."/>
            <person name="Wisecaver J.H."/>
        </authorList>
    </citation>
    <scope>NUCLEOTIDE SEQUENCE</scope>
    <source>
        <strain evidence="2">ECLA1</strain>
    </source>
</reference>
<feature type="compositionally biased region" description="Polar residues" evidence="1">
    <location>
        <begin position="1566"/>
        <end position="1576"/>
    </location>
</feature>
<feature type="compositionally biased region" description="Polar residues" evidence="1">
    <location>
        <begin position="1140"/>
        <end position="1168"/>
    </location>
</feature>
<feature type="compositionally biased region" description="Basic and acidic residues" evidence="1">
    <location>
        <begin position="656"/>
        <end position="667"/>
    </location>
</feature>
<feature type="compositionally biased region" description="Polar residues" evidence="1">
    <location>
        <begin position="1616"/>
        <end position="1627"/>
    </location>
</feature>
<feature type="region of interest" description="Disordered" evidence="1">
    <location>
        <begin position="1419"/>
        <end position="1773"/>
    </location>
</feature>
<feature type="compositionally biased region" description="Basic and acidic residues" evidence="1">
    <location>
        <begin position="378"/>
        <end position="396"/>
    </location>
</feature>
<feature type="compositionally biased region" description="Polar residues" evidence="1">
    <location>
        <begin position="241"/>
        <end position="252"/>
    </location>
</feature>